<dbReference type="Pfam" id="PF13639">
    <property type="entry name" value="zf-RING_2"/>
    <property type="match status" value="1"/>
</dbReference>
<evidence type="ECO:0000256" key="7">
    <source>
        <dbReference type="PROSITE-ProRule" id="PRU00175"/>
    </source>
</evidence>
<dbReference type="PANTHER" id="PTHR14155:SF634">
    <property type="entry name" value="RING-TYPE DOMAIN-CONTAINING PROTEIN"/>
    <property type="match status" value="1"/>
</dbReference>
<dbReference type="PROSITE" id="PS50089">
    <property type="entry name" value="ZF_RING_2"/>
    <property type="match status" value="1"/>
</dbReference>
<feature type="region of interest" description="Disordered" evidence="8">
    <location>
        <begin position="182"/>
        <end position="214"/>
    </location>
</feature>
<keyword evidence="12" id="KW-1185">Reference proteome</keyword>
<dbReference type="InterPro" id="IPR001841">
    <property type="entry name" value="Znf_RING"/>
</dbReference>
<keyword evidence="9" id="KW-0472">Membrane</keyword>
<gene>
    <name evidence="11" type="ORF">BAE44_0024481</name>
</gene>
<comment type="similarity">
    <text evidence="6">Belongs to the RING-type zinc finger family. ATL subfamily.</text>
</comment>
<protein>
    <recommendedName>
        <fullName evidence="2">RING-type E3 ubiquitin transferase</fullName>
        <ecNumber evidence="2">2.3.2.27</ecNumber>
    </recommendedName>
</protein>
<dbReference type="SMART" id="SM00184">
    <property type="entry name" value="RING"/>
    <property type="match status" value="1"/>
</dbReference>
<reference evidence="11 12" key="1">
    <citation type="submission" date="2016-09" db="EMBL/GenBank/DDBJ databases">
        <title>The draft genome of Dichanthelium oligosanthes: A C3 panicoid grass species.</title>
        <authorList>
            <person name="Studer A.J."/>
            <person name="Schnable J.C."/>
            <person name="Brutnell T.P."/>
        </authorList>
    </citation>
    <scope>NUCLEOTIDE SEQUENCE [LARGE SCALE GENOMIC DNA]</scope>
    <source>
        <strain evidence="12">cv. Kellogg 1175</strain>
        <tissue evidence="11">Leaf</tissue>
    </source>
</reference>
<evidence type="ECO:0000256" key="8">
    <source>
        <dbReference type="SAM" id="MobiDB-lite"/>
    </source>
</evidence>
<dbReference type="FunFam" id="3.30.40.10:FF:000551">
    <property type="entry name" value="RING-H2 finger protein ATL3"/>
    <property type="match status" value="1"/>
</dbReference>
<evidence type="ECO:0000313" key="12">
    <source>
        <dbReference type="Proteomes" id="UP000095767"/>
    </source>
</evidence>
<dbReference type="Proteomes" id="UP000095767">
    <property type="component" value="Unassembled WGS sequence"/>
</dbReference>
<dbReference type="InterPro" id="IPR013083">
    <property type="entry name" value="Znf_RING/FYVE/PHD"/>
</dbReference>
<evidence type="ECO:0000256" key="4">
    <source>
        <dbReference type="ARBA" id="ARBA00022771"/>
    </source>
</evidence>
<keyword evidence="4 7" id="KW-0863">Zinc-finger</keyword>
<keyword evidence="9" id="KW-0812">Transmembrane</keyword>
<dbReference type="AlphaFoldDB" id="A0A1E5UNP5"/>
<feature type="transmembrane region" description="Helical" evidence="9">
    <location>
        <begin position="31"/>
        <end position="55"/>
    </location>
</feature>
<dbReference type="InterPro" id="IPR053238">
    <property type="entry name" value="RING-H2_zinc_finger"/>
</dbReference>
<dbReference type="PANTHER" id="PTHR14155">
    <property type="entry name" value="RING FINGER DOMAIN-CONTAINING"/>
    <property type="match status" value="1"/>
</dbReference>
<dbReference type="Gene3D" id="3.30.40.10">
    <property type="entry name" value="Zinc/RING finger domain, C3HC4 (zinc finger)"/>
    <property type="match status" value="1"/>
</dbReference>
<evidence type="ECO:0000256" key="9">
    <source>
        <dbReference type="SAM" id="Phobius"/>
    </source>
</evidence>
<evidence type="ECO:0000313" key="11">
    <source>
        <dbReference type="EMBL" id="OEL14500.1"/>
    </source>
</evidence>
<dbReference type="EMBL" id="LWDX02069788">
    <property type="protein sequence ID" value="OEL14500.1"/>
    <property type="molecule type" value="Genomic_DNA"/>
</dbReference>
<dbReference type="STRING" id="888268.A0A1E5UNP5"/>
<feature type="compositionally biased region" description="Basic and acidic residues" evidence="8">
    <location>
        <begin position="187"/>
        <end position="200"/>
    </location>
</feature>
<evidence type="ECO:0000259" key="10">
    <source>
        <dbReference type="PROSITE" id="PS50089"/>
    </source>
</evidence>
<name>A0A1E5UNP5_9POAL</name>
<evidence type="ECO:0000256" key="5">
    <source>
        <dbReference type="ARBA" id="ARBA00022833"/>
    </source>
</evidence>
<feature type="region of interest" description="Disordered" evidence="8">
    <location>
        <begin position="68"/>
        <end position="98"/>
    </location>
</feature>
<accession>A0A1E5UNP5</accession>
<dbReference type="SUPFAM" id="SSF57850">
    <property type="entry name" value="RING/U-box"/>
    <property type="match status" value="1"/>
</dbReference>
<evidence type="ECO:0000256" key="1">
    <source>
        <dbReference type="ARBA" id="ARBA00000900"/>
    </source>
</evidence>
<dbReference type="EC" id="2.3.2.27" evidence="2"/>
<keyword evidence="5" id="KW-0862">Zinc</keyword>
<feature type="domain" description="RING-type" evidence="10">
    <location>
        <begin position="129"/>
        <end position="171"/>
    </location>
</feature>
<evidence type="ECO:0000256" key="3">
    <source>
        <dbReference type="ARBA" id="ARBA00022723"/>
    </source>
</evidence>
<organism evidence="11 12">
    <name type="scientific">Dichanthelium oligosanthes</name>
    <dbReference type="NCBI Taxonomy" id="888268"/>
    <lineage>
        <taxon>Eukaryota</taxon>
        <taxon>Viridiplantae</taxon>
        <taxon>Streptophyta</taxon>
        <taxon>Embryophyta</taxon>
        <taxon>Tracheophyta</taxon>
        <taxon>Spermatophyta</taxon>
        <taxon>Magnoliopsida</taxon>
        <taxon>Liliopsida</taxon>
        <taxon>Poales</taxon>
        <taxon>Poaceae</taxon>
        <taxon>PACMAD clade</taxon>
        <taxon>Panicoideae</taxon>
        <taxon>Panicodae</taxon>
        <taxon>Paniceae</taxon>
        <taxon>Dichantheliinae</taxon>
        <taxon>Dichanthelium</taxon>
    </lineage>
</organism>
<dbReference type="OrthoDB" id="8062037at2759"/>
<dbReference type="GO" id="GO:0061630">
    <property type="term" value="F:ubiquitin protein ligase activity"/>
    <property type="evidence" value="ECO:0007669"/>
    <property type="project" value="UniProtKB-EC"/>
</dbReference>
<dbReference type="GO" id="GO:0008270">
    <property type="term" value="F:zinc ion binding"/>
    <property type="evidence" value="ECO:0007669"/>
    <property type="project" value="UniProtKB-KW"/>
</dbReference>
<keyword evidence="3" id="KW-0479">Metal-binding</keyword>
<comment type="caution">
    <text evidence="11">The sequence shown here is derived from an EMBL/GenBank/DDBJ whole genome shotgun (WGS) entry which is preliminary data.</text>
</comment>
<evidence type="ECO:0000256" key="2">
    <source>
        <dbReference type="ARBA" id="ARBA00012483"/>
    </source>
</evidence>
<evidence type="ECO:0000256" key="6">
    <source>
        <dbReference type="ARBA" id="ARBA00024209"/>
    </source>
</evidence>
<sequence length="214" mass="22251">MSTLGSGSLIRPAAAASAPAVEDTSSHWAPHGAVLTACVVGINVLMILLIFFFFWRFFSGKRGESASAGAGADDGDGSLPVASPWASRPRRQDLGPQPQLDDVASALPVYVYSSSSAGADEEGRKAPECAVCIVELCDGDSARLLPRCGHRFHADCVGAWLRLHATCPLCRASVVAPTAAAAAGEARNAKDDGVDADLSRVRRGGPPTDRPTPR</sequence>
<keyword evidence="9" id="KW-1133">Transmembrane helix</keyword>
<proteinExistence type="inferred from homology"/>
<comment type="catalytic activity">
    <reaction evidence="1">
        <text>S-ubiquitinyl-[E2 ubiquitin-conjugating enzyme]-L-cysteine + [acceptor protein]-L-lysine = [E2 ubiquitin-conjugating enzyme]-L-cysteine + N(6)-ubiquitinyl-[acceptor protein]-L-lysine.</text>
        <dbReference type="EC" id="2.3.2.27"/>
    </reaction>
</comment>